<geneLocation type="plasmid" evidence="1">
    <name>pKP04VIM</name>
</geneLocation>
<accession>A0A1B1LQU0</accession>
<protein>
    <submittedName>
        <fullName evidence="1">Uncharacterized protein</fullName>
    </submittedName>
</protein>
<organism evidence="1">
    <name type="scientific">Klebsiella pneumoniae</name>
    <dbReference type="NCBI Taxonomy" id="573"/>
    <lineage>
        <taxon>Bacteria</taxon>
        <taxon>Pseudomonadati</taxon>
        <taxon>Pseudomonadota</taxon>
        <taxon>Gammaproteobacteria</taxon>
        <taxon>Enterobacterales</taxon>
        <taxon>Enterobacteriaceae</taxon>
        <taxon>Klebsiella/Raoultella group</taxon>
        <taxon>Klebsiella</taxon>
        <taxon>Klebsiella pneumoniae complex</taxon>
    </lineage>
</organism>
<geneLocation type="plasmid" evidence="2 3">
    <name>pNUITM-VK2</name>
</geneLocation>
<dbReference type="EMBL" id="AP025164">
    <property type="protein sequence ID" value="BDB31114.1"/>
    <property type="molecule type" value="Genomic_DNA"/>
</dbReference>
<proteinExistence type="predicted"/>
<keyword evidence="1" id="KW-0614">Plasmid</keyword>
<dbReference type="Proteomes" id="UP001319930">
    <property type="component" value="Plasmid pNUITM-VK2"/>
</dbReference>
<sequence length="71" mass="8376">MGIKFHDFRDDRQTFDRGEWQATIDMNKWLEDKNIDVISVETIFEVSGSMASTSSRFEAIRLWYKEVSPTI</sequence>
<evidence type="ECO:0000313" key="2">
    <source>
        <dbReference type="EMBL" id="BDB31114.1"/>
    </source>
</evidence>
<gene>
    <name evidence="2" type="ORF">NUITMVK2_2280</name>
</gene>
<dbReference type="GeneID" id="93756973"/>
<dbReference type="PATRIC" id="fig|573.1650.peg.5269"/>
<name>A0A1B1LQU0_KLEPN</name>
<dbReference type="AlphaFoldDB" id="A0A1B1LQU0"/>
<dbReference type="EMBL" id="KU318421">
    <property type="protein sequence ID" value="ANS55399.1"/>
    <property type="molecule type" value="Genomic_DNA"/>
</dbReference>
<evidence type="ECO:0000313" key="1">
    <source>
        <dbReference type="EMBL" id="ANS55399.1"/>
    </source>
</evidence>
<reference evidence="2 3" key="2">
    <citation type="submission" date="2021-09" db="EMBL/GenBank/DDBJ databases">
        <title>Whole genome sequencing of antimicrobial-resistant bacteria isolated from aquatic animals, plants, and environment in Asia.</title>
        <authorList>
            <person name="Hirabayashi A."/>
            <person name="Suzuki M."/>
        </authorList>
    </citation>
    <scope>NUCLEOTIDE SEQUENCE [LARGE SCALE GENOMIC DNA]</scope>
    <source>
        <strain evidence="2 3">NUITM-VK2</strain>
        <plasmid evidence="2 3">pNUITM-VK2</plasmid>
    </source>
</reference>
<reference evidence="1" key="1">
    <citation type="submission" date="2015-12" db="EMBL/GenBank/DDBJ databases">
        <title>Klebsiella pneumoniae strain KP04 plasmid pKP04VIM, complete sequence.</title>
        <authorList>
            <person name="Li R."/>
            <person name="Lin D."/>
            <person name="Chen C."/>
        </authorList>
    </citation>
    <scope>NUCLEOTIDE SEQUENCE</scope>
    <source>
        <plasmid evidence="1">pKP04VIM</plasmid>
    </source>
</reference>
<evidence type="ECO:0000313" key="3">
    <source>
        <dbReference type="Proteomes" id="UP001319930"/>
    </source>
</evidence>
<dbReference type="RefSeq" id="WP_017900896.1">
    <property type="nucleotide sequence ID" value="NZ_AP018583.1"/>
</dbReference>